<protein>
    <submittedName>
        <fullName evidence="1">Uncharacterized protein</fullName>
    </submittedName>
</protein>
<dbReference type="EMBL" id="SGOE01000001">
    <property type="protein sequence ID" value="TRB09662.1"/>
    <property type="molecule type" value="Genomic_DNA"/>
</dbReference>
<accession>A0A546Y9I6</accession>
<comment type="caution">
    <text evidence="1">The sequence shown here is derived from an EMBL/GenBank/DDBJ whole genome shotgun (WGS) entry which is preliminary data.</text>
</comment>
<proteinExistence type="predicted"/>
<dbReference type="Proteomes" id="UP000317023">
    <property type="component" value="Unassembled WGS sequence"/>
</dbReference>
<organism evidence="1 2">
    <name type="scientific">Agrobacterium tumefaciens</name>
    <dbReference type="NCBI Taxonomy" id="358"/>
    <lineage>
        <taxon>Bacteria</taxon>
        <taxon>Pseudomonadati</taxon>
        <taxon>Pseudomonadota</taxon>
        <taxon>Alphaproteobacteria</taxon>
        <taxon>Hyphomicrobiales</taxon>
        <taxon>Rhizobiaceae</taxon>
        <taxon>Rhizobium/Agrobacterium group</taxon>
        <taxon>Agrobacterium</taxon>
        <taxon>Agrobacterium tumefaciens complex</taxon>
    </lineage>
</organism>
<name>A0A546Y9I6_AGRTU</name>
<evidence type="ECO:0000313" key="1">
    <source>
        <dbReference type="EMBL" id="TRB09662.1"/>
    </source>
</evidence>
<sequence>MARSVICGGRGCKSCWQDKNHQNRKIILYTVTVVW</sequence>
<dbReference type="AlphaFoldDB" id="A0A546Y9I6"/>
<gene>
    <name evidence="1" type="ORF">EXN61_04380</name>
</gene>
<evidence type="ECO:0000313" key="2">
    <source>
        <dbReference type="Proteomes" id="UP000317023"/>
    </source>
</evidence>
<reference evidence="1 2" key="1">
    <citation type="journal article" date="2019" name="Appl. Microbiol. Biotechnol.">
        <title>Differential efficiency of wild type rhizogenic strains for rol gene transformation of plants.</title>
        <authorList>
            <person name="Desmet S."/>
            <person name="De Keyser E."/>
            <person name="Van Vaerenbergh J."/>
            <person name="Baeyen S."/>
            <person name="Van Huylenbroeck J."/>
            <person name="Geelen D."/>
            <person name="Dhooghe E."/>
        </authorList>
    </citation>
    <scope>NUCLEOTIDE SEQUENCE [LARGE SCALE GENOMIC DNA]</scope>
    <source>
        <strain evidence="1 2">MAFF210266</strain>
    </source>
</reference>